<dbReference type="InterPro" id="IPR017868">
    <property type="entry name" value="Filamin/ABP280_repeat-like"/>
</dbReference>
<protein>
    <submittedName>
        <fullName evidence="6">NXPE family member 2 isoform X2</fullName>
    </submittedName>
</protein>
<dbReference type="InterPro" id="IPR014756">
    <property type="entry name" value="Ig_E-set"/>
</dbReference>
<name>A0ABM1TZB6_MICOH</name>
<keyword evidence="3" id="KW-0472">Membrane</keyword>
<evidence type="ECO:0000256" key="3">
    <source>
        <dbReference type="SAM" id="Phobius"/>
    </source>
</evidence>
<keyword evidence="3" id="KW-0812">Transmembrane</keyword>
<dbReference type="PROSITE" id="PS50194">
    <property type="entry name" value="FILAMIN_REPEAT"/>
    <property type="match status" value="1"/>
</dbReference>
<dbReference type="SUPFAM" id="SSF81296">
    <property type="entry name" value="E set domains"/>
    <property type="match status" value="1"/>
</dbReference>
<accession>A0ABM1TZB6</accession>
<dbReference type="PANTHER" id="PTHR16165">
    <property type="entry name" value="NXPE FAMILY MEMBER"/>
    <property type="match status" value="1"/>
</dbReference>
<dbReference type="Proteomes" id="UP000694915">
    <property type="component" value="Chromosome 5"/>
</dbReference>
<evidence type="ECO:0000313" key="5">
    <source>
        <dbReference type="Proteomes" id="UP000694915"/>
    </source>
</evidence>
<evidence type="ECO:0000256" key="1">
    <source>
        <dbReference type="ARBA" id="ARBA00005431"/>
    </source>
</evidence>
<dbReference type="RefSeq" id="XP_026635078.1">
    <property type="nucleotide sequence ID" value="XM_026779277.1"/>
</dbReference>
<reference evidence="6" key="1">
    <citation type="submission" date="2025-08" db="UniProtKB">
        <authorList>
            <consortium name="RefSeq"/>
        </authorList>
    </citation>
    <scope>IDENTIFICATION</scope>
</reference>
<feature type="repeat" description="Filamin" evidence="2">
    <location>
        <begin position="108"/>
        <end position="193"/>
    </location>
</feature>
<dbReference type="Pfam" id="PF24536">
    <property type="entry name" value="NXPE4_C"/>
    <property type="match status" value="1"/>
</dbReference>
<evidence type="ECO:0000259" key="4">
    <source>
        <dbReference type="Pfam" id="PF24536"/>
    </source>
</evidence>
<dbReference type="InterPro" id="IPR013783">
    <property type="entry name" value="Ig-like_fold"/>
</dbReference>
<sequence length="560" mass="64089">MTSPVLLTPRTLLPLFPNASARKLLLLVLFIFVFWVVFMASKDHTEFLFHFNNPITLRRWHIFKGFFPPEGLQNASTSSAEAELMVLEILEKLNQQIPPRPFTDLSTTTSAKESTVTIFNPGDTYSVGDQLDVLLVAKDYSGRRKEYGGDFLRARIFSPALKAGASGKVTDFNNGTYLVSFTLFWEGPVSLSILLMHPSEGVSALWRARNQGYDRIIFTGQFLNGTAPVFTKCGLTLNTNAEQCQYLDARDHEAFYCLKLPHVPCEALTHMKTNNNNVSYLSLQEQFLFRRVNMAVEMVKSLSVTVLPGNNSKSFKKKCQIGMKTPFPSGYTFKGRWISTFCEQKEFSNINDINNCLSRKLIYLMGDSTLRQWVYYLSNVVKTLTFFDHHGTGMFQTHVLLDVKRHILVQWKKHGHPFVTKKLFSVKDDNYIPREIDQVAGDSRTAIVITFGQHFRPFPINIFIRRAINIRKAIERLFLRSPETKVIIKTENIREVNENAEIFSDFHGNIQNLILRNIFRDLNVGIIDAWDMTIAYHSEDVHPSTSVVESQVAMFLNYIC</sequence>
<keyword evidence="5" id="KW-1185">Reference proteome</keyword>
<organism evidence="5 6">
    <name type="scientific">Microtus ochrogaster</name>
    <name type="common">Prairie vole</name>
    <dbReference type="NCBI Taxonomy" id="79684"/>
    <lineage>
        <taxon>Eukaryota</taxon>
        <taxon>Metazoa</taxon>
        <taxon>Chordata</taxon>
        <taxon>Craniata</taxon>
        <taxon>Vertebrata</taxon>
        <taxon>Euteleostomi</taxon>
        <taxon>Mammalia</taxon>
        <taxon>Eutheria</taxon>
        <taxon>Euarchontoglires</taxon>
        <taxon>Glires</taxon>
        <taxon>Rodentia</taxon>
        <taxon>Myomorpha</taxon>
        <taxon>Muroidea</taxon>
        <taxon>Cricetidae</taxon>
        <taxon>Arvicolinae</taxon>
        <taxon>Microtus</taxon>
    </lineage>
</organism>
<dbReference type="GeneID" id="101994933"/>
<feature type="transmembrane region" description="Helical" evidence="3">
    <location>
        <begin position="20"/>
        <end position="40"/>
    </location>
</feature>
<feature type="domain" description="NXPE C-terminal" evidence="4">
    <location>
        <begin position="337"/>
        <end position="560"/>
    </location>
</feature>
<proteinExistence type="inferred from homology"/>
<gene>
    <name evidence="6" type="primary">Nxpe2</name>
</gene>
<evidence type="ECO:0000256" key="2">
    <source>
        <dbReference type="PROSITE-ProRule" id="PRU00087"/>
    </source>
</evidence>
<dbReference type="Pfam" id="PF06312">
    <property type="entry name" value="Neurexophilin"/>
    <property type="match status" value="1"/>
</dbReference>
<dbReference type="Gene3D" id="2.60.40.10">
    <property type="entry name" value="Immunoglobulins"/>
    <property type="match status" value="1"/>
</dbReference>
<evidence type="ECO:0000313" key="6">
    <source>
        <dbReference type="RefSeq" id="XP_026635078.1"/>
    </source>
</evidence>
<keyword evidence="3" id="KW-1133">Transmembrane helix</keyword>
<dbReference type="InterPro" id="IPR057106">
    <property type="entry name" value="NXPE4_C"/>
</dbReference>
<dbReference type="InterPro" id="IPR026845">
    <property type="entry name" value="NXPH/NXPE"/>
</dbReference>
<dbReference type="PANTHER" id="PTHR16165:SF10">
    <property type="entry name" value="NXPE FAMILY MEMBER 2"/>
    <property type="match status" value="1"/>
</dbReference>
<comment type="similarity">
    <text evidence="1">Belongs to the NXPE family.</text>
</comment>